<organism evidence="1 2">
    <name type="scientific">Paxillus rubicundulus Ve08.2h10</name>
    <dbReference type="NCBI Taxonomy" id="930991"/>
    <lineage>
        <taxon>Eukaryota</taxon>
        <taxon>Fungi</taxon>
        <taxon>Dikarya</taxon>
        <taxon>Basidiomycota</taxon>
        <taxon>Agaricomycotina</taxon>
        <taxon>Agaricomycetes</taxon>
        <taxon>Agaricomycetidae</taxon>
        <taxon>Boletales</taxon>
        <taxon>Paxilineae</taxon>
        <taxon>Paxillaceae</taxon>
        <taxon>Paxillus</taxon>
    </lineage>
</organism>
<reference evidence="1 2" key="1">
    <citation type="submission" date="2014-04" db="EMBL/GenBank/DDBJ databases">
        <authorList>
            <consortium name="DOE Joint Genome Institute"/>
            <person name="Kuo A."/>
            <person name="Kohler A."/>
            <person name="Jargeat P."/>
            <person name="Nagy L.G."/>
            <person name="Floudas D."/>
            <person name="Copeland A."/>
            <person name="Barry K.W."/>
            <person name="Cichocki N."/>
            <person name="Veneault-Fourrey C."/>
            <person name="LaButti K."/>
            <person name="Lindquist E.A."/>
            <person name="Lipzen A."/>
            <person name="Lundell T."/>
            <person name="Morin E."/>
            <person name="Murat C."/>
            <person name="Sun H."/>
            <person name="Tunlid A."/>
            <person name="Henrissat B."/>
            <person name="Grigoriev I.V."/>
            <person name="Hibbett D.S."/>
            <person name="Martin F."/>
            <person name="Nordberg H.P."/>
            <person name="Cantor M.N."/>
            <person name="Hua S.X."/>
        </authorList>
    </citation>
    <scope>NUCLEOTIDE SEQUENCE [LARGE SCALE GENOMIC DNA]</scope>
    <source>
        <strain evidence="1 2">Ve08.2h10</strain>
    </source>
</reference>
<dbReference type="AlphaFoldDB" id="A0A0D0DJ97"/>
<evidence type="ECO:0000313" key="1">
    <source>
        <dbReference type="EMBL" id="KIK81704.1"/>
    </source>
</evidence>
<dbReference type="Proteomes" id="UP000054538">
    <property type="component" value="Unassembled WGS sequence"/>
</dbReference>
<dbReference type="EMBL" id="KN825746">
    <property type="protein sequence ID" value="KIK81704.1"/>
    <property type="molecule type" value="Genomic_DNA"/>
</dbReference>
<protein>
    <submittedName>
        <fullName evidence="1">Uncharacterized protein</fullName>
    </submittedName>
</protein>
<dbReference type="STRING" id="930991.A0A0D0DJ97"/>
<gene>
    <name evidence="1" type="ORF">PAXRUDRAFT_15097</name>
</gene>
<evidence type="ECO:0000313" key="2">
    <source>
        <dbReference type="Proteomes" id="UP000054538"/>
    </source>
</evidence>
<dbReference type="InParanoid" id="A0A0D0DJ97"/>
<accession>A0A0D0DJ97</accession>
<reference evidence="2" key="2">
    <citation type="submission" date="2015-01" db="EMBL/GenBank/DDBJ databases">
        <title>Evolutionary Origins and Diversification of the Mycorrhizal Mutualists.</title>
        <authorList>
            <consortium name="DOE Joint Genome Institute"/>
            <consortium name="Mycorrhizal Genomics Consortium"/>
            <person name="Kohler A."/>
            <person name="Kuo A."/>
            <person name="Nagy L.G."/>
            <person name="Floudas D."/>
            <person name="Copeland A."/>
            <person name="Barry K.W."/>
            <person name="Cichocki N."/>
            <person name="Veneault-Fourrey C."/>
            <person name="LaButti K."/>
            <person name="Lindquist E.A."/>
            <person name="Lipzen A."/>
            <person name="Lundell T."/>
            <person name="Morin E."/>
            <person name="Murat C."/>
            <person name="Riley R."/>
            <person name="Ohm R."/>
            <person name="Sun H."/>
            <person name="Tunlid A."/>
            <person name="Henrissat B."/>
            <person name="Grigoriev I.V."/>
            <person name="Hibbett D.S."/>
            <person name="Martin F."/>
        </authorList>
    </citation>
    <scope>NUCLEOTIDE SEQUENCE [LARGE SCALE GENOMIC DNA]</scope>
    <source>
        <strain evidence="2">Ve08.2h10</strain>
    </source>
</reference>
<keyword evidence="2" id="KW-1185">Reference proteome</keyword>
<name>A0A0D0DJ97_9AGAM</name>
<proteinExistence type="predicted"/>
<dbReference type="HOGENOM" id="CLU_2097620_0_0_1"/>
<sequence length="116" mass="13199">MSTKSQDQNEVIIPDLTIKDLLSEITPGFTLLSPFDRSLPGDHGKIVDWMVVVQLMVSRSPMFRTTFLARSTWEASDSLRKHLARSGIVFRCAPGGWREAVYRVFKERKFIEAGRA</sequence>